<accession>A0A2N9JBW3</accession>
<dbReference type="PANTHER" id="PTHR36617">
    <property type="entry name" value="PROTEIN, PUTATIVE-RELATED"/>
    <property type="match status" value="1"/>
</dbReference>
<dbReference type="EMBL" id="OIVN01006481">
    <property type="protein sequence ID" value="SPD33959.1"/>
    <property type="molecule type" value="Genomic_DNA"/>
</dbReference>
<proteinExistence type="predicted"/>
<dbReference type="AlphaFoldDB" id="A0A2N9JBW3"/>
<gene>
    <name evidence="2" type="ORF">FSB_LOCUS61841</name>
</gene>
<evidence type="ECO:0000313" key="2">
    <source>
        <dbReference type="EMBL" id="SPD33959.1"/>
    </source>
</evidence>
<sequence length="256" mass="30054">MVAKKMVLKAGSEVVRRTKGTVVSLWKSIRKGWDSFSRFISYKIGDRASIKFWQYPWMEGTSLKERFPELYQIACIKDALVKDFMDLIYSGVVRQGEADVMCWNPSSHKLFEVKSFYAMLHPVSTKVFPWKKVWKSKAPSKVSFFLWTAAMGKILTTENLRKRRLVVIDWCCMCKRDGESVAHLLLHCPIASDLWGLVFSMFGVDWVMPRDDMELLFCWPRFPQRVPGNIWNIIPHCLMWILWRERNARIFEGVKV</sequence>
<reference evidence="2" key="1">
    <citation type="submission" date="2018-02" db="EMBL/GenBank/DDBJ databases">
        <authorList>
            <person name="Cohen D.B."/>
            <person name="Kent A.D."/>
        </authorList>
    </citation>
    <scope>NUCLEOTIDE SEQUENCE</scope>
</reference>
<feature type="domain" description="Reverse transcriptase zinc-binding" evidence="1">
    <location>
        <begin position="111"/>
        <end position="195"/>
    </location>
</feature>
<name>A0A2N9JBW3_FAGSY</name>
<protein>
    <recommendedName>
        <fullName evidence="1">Reverse transcriptase zinc-binding domain-containing protein</fullName>
    </recommendedName>
</protein>
<dbReference type="PANTHER" id="PTHR36617:SF15">
    <property type="entry name" value="REVERSE TRANSCRIPTASE ZINC-BINDING DOMAIN-CONTAINING PROTEIN"/>
    <property type="match status" value="1"/>
</dbReference>
<organism evidence="2">
    <name type="scientific">Fagus sylvatica</name>
    <name type="common">Beechnut</name>
    <dbReference type="NCBI Taxonomy" id="28930"/>
    <lineage>
        <taxon>Eukaryota</taxon>
        <taxon>Viridiplantae</taxon>
        <taxon>Streptophyta</taxon>
        <taxon>Embryophyta</taxon>
        <taxon>Tracheophyta</taxon>
        <taxon>Spermatophyta</taxon>
        <taxon>Magnoliopsida</taxon>
        <taxon>eudicotyledons</taxon>
        <taxon>Gunneridae</taxon>
        <taxon>Pentapetalae</taxon>
        <taxon>rosids</taxon>
        <taxon>fabids</taxon>
        <taxon>Fagales</taxon>
        <taxon>Fagaceae</taxon>
        <taxon>Fagus</taxon>
    </lineage>
</organism>
<evidence type="ECO:0000259" key="1">
    <source>
        <dbReference type="Pfam" id="PF13966"/>
    </source>
</evidence>
<dbReference type="Pfam" id="PF13966">
    <property type="entry name" value="zf-RVT"/>
    <property type="match status" value="1"/>
</dbReference>
<dbReference type="InterPro" id="IPR026960">
    <property type="entry name" value="RVT-Znf"/>
</dbReference>